<dbReference type="EMBL" id="SWFS01000192">
    <property type="protein sequence ID" value="KAA8914789.1"/>
    <property type="molecule type" value="Genomic_DNA"/>
</dbReference>
<evidence type="ECO:0000313" key="2">
    <source>
        <dbReference type="EMBL" id="KAA8914789.1"/>
    </source>
</evidence>
<sequence>MDALKDKIHDTLGVVPSFSDVPAQNRCFEYLKEAFRKVGEEVDTAKAEQGDQPPPPPASDGPIGSEDPVIRLKNQKRVLQDMIGLLQPNSGSYRAKSADMFWQYWDKIKEDAVKVNEGQDITADIVLNKLNELEEGRYRQKPSHH</sequence>
<comment type="caution">
    <text evidence="2">The sequence shown here is derived from an EMBL/GenBank/DDBJ whole genome shotgun (WGS) entry which is preliminary data.</text>
</comment>
<dbReference type="AlphaFoldDB" id="A0A642V4U6"/>
<dbReference type="Proteomes" id="UP000761534">
    <property type="component" value="Unassembled WGS sequence"/>
</dbReference>
<proteinExistence type="predicted"/>
<protein>
    <submittedName>
        <fullName evidence="2">Uncharacterized protein</fullName>
    </submittedName>
</protein>
<organism evidence="2 3">
    <name type="scientific">Trichomonascus ciferrii</name>
    <dbReference type="NCBI Taxonomy" id="44093"/>
    <lineage>
        <taxon>Eukaryota</taxon>
        <taxon>Fungi</taxon>
        <taxon>Dikarya</taxon>
        <taxon>Ascomycota</taxon>
        <taxon>Saccharomycotina</taxon>
        <taxon>Dipodascomycetes</taxon>
        <taxon>Dipodascales</taxon>
        <taxon>Trichomonascaceae</taxon>
        <taxon>Trichomonascus</taxon>
        <taxon>Trichomonascus ciferrii complex</taxon>
    </lineage>
</organism>
<gene>
    <name evidence="2" type="ORF">TRICI_002823</name>
</gene>
<dbReference type="VEuPathDB" id="FungiDB:TRICI_002823"/>
<name>A0A642V4U6_9ASCO</name>
<keyword evidence="3" id="KW-1185">Reference proteome</keyword>
<feature type="region of interest" description="Disordered" evidence="1">
    <location>
        <begin position="41"/>
        <end position="69"/>
    </location>
</feature>
<reference evidence="2" key="1">
    <citation type="journal article" date="2019" name="G3 (Bethesda)">
        <title>Genome Assemblies of Two Rare Opportunistic Yeast Pathogens: Diutina rugosa (syn. Candida rugosa) and Trichomonascus ciferrii (syn. Candida ciferrii).</title>
        <authorList>
            <person name="Mixao V."/>
            <person name="Saus E."/>
            <person name="Hansen A.P."/>
            <person name="Lass-Florl C."/>
            <person name="Gabaldon T."/>
        </authorList>
    </citation>
    <scope>NUCLEOTIDE SEQUENCE</scope>
    <source>
        <strain evidence="2">CBS 4856</strain>
    </source>
</reference>
<evidence type="ECO:0000313" key="3">
    <source>
        <dbReference type="Proteomes" id="UP000761534"/>
    </source>
</evidence>
<evidence type="ECO:0000256" key="1">
    <source>
        <dbReference type="SAM" id="MobiDB-lite"/>
    </source>
</evidence>
<accession>A0A642V4U6</accession>